<name>A0A1Z3HLV9_9CYAN</name>
<protein>
    <submittedName>
        <fullName evidence="1">Uncharacterized protein</fullName>
    </submittedName>
</protein>
<dbReference type="EMBL" id="CP021983">
    <property type="protein sequence ID" value="ASC71280.1"/>
    <property type="molecule type" value="Genomic_DNA"/>
</dbReference>
<evidence type="ECO:0000313" key="1">
    <source>
        <dbReference type="EMBL" id="ASC71280.1"/>
    </source>
</evidence>
<keyword evidence="2" id="KW-1185">Reference proteome</keyword>
<dbReference type="Proteomes" id="UP000191901">
    <property type="component" value="Chromosome"/>
</dbReference>
<dbReference type="KEGG" id="hhg:XM38_022320"/>
<proteinExistence type="predicted"/>
<dbReference type="OrthoDB" id="530574at2"/>
<evidence type="ECO:0000313" key="2">
    <source>
        <dbReference type="Proteomes" id="UP000191901"/>
    </source>
</evidence>
<sequence>MQGDTVRAPFDGLVQPHRPGCVIYSSPEVPAYVFRICGLSQSEVGPITAAKPLGRGQTVQFAALRRQPDGTWAIVEPAVDVLEQMVE</sequence>
<dbReference type="RefSeq" id="WP_088429802.1">
    <property type="nucleotide sequence ID" value="NZ_CP021983.2"/>
</dbReference>
<organism evidence="1 2">
    <name type="scientific">Halomicronema hongdechloris C2206</name>
    <dbReference type="NCBI Taxonomy" id="1641165"/>
    <lineage>
        <taxon>Bacteria</taxon>
        <taxon>Bacillati</taxon>
        <taxon>Cyanobacteriota</taxon>
        <taxon>Cyanophyceae</taxon>
        <taxon>Nodosilineales</taxon>
        <taxon>Nodosilineaceae</taxon>
        <taxon>Halomicronema</taxon>
    </lineage>
</organism>
<reference evidence="1 2" key="1">
    <citation type="journal article" date="2016" name="Biochim. Biophys. Acta">
        <title>Characterization of red-shifted phycobilisomes isolated from the chlorophyll f-containing cyanobacterium Halomicronema hongdechloris.</title>
        <authorList>
            <person name="Li Y."/>
            <person name="Lin Y."/>
            <person name="Garvey C.J."/>
            <person name="Birch D."/>
            <person name="Corkery R.W."/>
            <person name="Loughlin P.C."/>
            <person name="Scheer H."/>
            <person name="Willows R.D."/>
            <person name="Chen M."/>
        </authorList>
    </citation>
    <scope>NUCLEOTIDE SEQUENCE [LARGE SCALE GENOMIC DNA]</scope>
    <source>
        <strain evidence="1 2">C2206</strain>
    </source>
</reference>
<dbReference type="AlphaFoldDB" id="A0A1Z3HLV9"/>
<accession>A0A1Z3HLV9</accession>
<gene>
    <name evidence="1" type="ORF">XM38_022320</name>
</gene>